<protein>
    <submittedName>
        <fullName evidence="1">Uncharacterized protein</fullName>
    </submittedName>
</protein>
<name>A0A5P8PII2_9CAUD</name>
<accession>A0A5P8PII2</accession>
<evidence type="ECO:0000313" key="2">
    <source>
        <dbReference type="Proteomes" id="UP000326637"/>
    </source>
</evidence>
<reference evidence="1 2" key="1">
    <citation type="submission" date="2019-07" db="EMBL/GenBank/DDBJ databases">
        <authorList>
            <person name="Krukonis G.P."/>
            <person name="Delesalle V.A."/>
        </authorList>
    </citation>
    <scope>NUCLEOTIDE SEQUENCE [LARGE SCALE GENOMIC DNA]</scope>
</reference>
<organism evidence="1 2">
    <name type="scientific">Bacillus phage 056SW001B</name>
    <dbReference type="NCBI Taxonomy" id="2601663"/>
    <lineage>
        <taxon>Viruses</taxon>
        <taxon>Duplodnaviria</taxon>
        <taxon>Heunggongvirae</taxon>
        <taxon>Uroviricota</taxon>
        <taxon>Caudoviricetes</taxon>
        <taxon>Ehrlichviridae</taxon>
        <taxon>Gettysburgvirus</taxon>
        <taxon>Gettysburgvirus gv056SW001B</taxon>
    </lineage>
</organism>
<evidence type="ECO:0000313" key="1">
    <source>
        <dbReference type="EMBL" id="QFR56503.1"/>
    </source>
</evidence>
<proteinExistence type="predicted"/>
<gene>
    <name evidence="1" type="primary">38</name>
    <name evidence="1" type="ORF">056SW001B_38</name>
</gene>
<sequence>MTMDALTEIRAEGLTSYYFKVAPLPVLSYGDIRKDMTELLKKYDYDEIYFGINYMTKFYGSGIKEPSKWNWMEISKFYELASLKRSTEKGVVEYDSKNTSGADHKSAWFGKGVNSDLFE</sequence>
<dbReference type="EMBL" id="MN176230">
    <property type="protein sequence ID" value="QFR56503.1"/>
    <property type="molecule type" value="Genomic_DNA"/>
</dbReference>
<keyword evidence="2" id="KW-1185">Reference proteome</keyword>
<dbReference type="Proteomes" id="UP000326637">
    <property type="component" value="Segment"/>
</dbReference>